<dbReference type="Gene3D" id="2.80.10.50">
    <property type="match status" value="1"/>
</dbReference>
<feature type="region of interest" description="Disordered" evidence="1">
    <location>
        <begin position="104"/>
        <end position="134"/>
    </location>
</feature>
<protein>
    <submittedName>
        <fullName evidence="2">Uncharacterized protein</fullName>
    </submittedName>
</protein>
<gene>
    <name evidence="2" type="ORF">BDP27DRAFT_1333895</name>
</gene>
<name>A0A9P5U357_9AGAR</name>
<sequence>MSVSILESGFYTITSLSGEGGDAGPVVTFPPGEESLKWEVTRTPEGTYRISIGGYRYTGVLDRDEEQNQEWIFTSFHKSGARSICVGAFLTYSIQLADRSKAWTTENHDPKARSHSLPPQATPPQLFRITHARD</sequence>
<evidence type="ECO:0000313" key="2">
    <source>
        <dbReference type="EMBL" id="KAF9064247.1"/>
    </source>
</evidence>
<dbReference type="EMBL" id="JADNRY010000128">
    <property type="protein sequence ID" value="KAF9064247.1"/>
    <property type="molecule type" value="Genomic_DNA"/>
</dbReference>
<keyword evidence="3" id="KW-1185">Reference proteome</keyword>
<accession>A0A9P5U357</accession>
<evidence type="ECO:0000313" key="3">
    <source>
        <dbReference type="Proteomes" id="UP000772434"/>
    </source>
</evidence>
<dbReference type="AlphaFoldDB" id="A0A9P5U357"/>
<dbReference type="Proteomes" id="UP000772434">
    <property type="component" value="Unassembled WGS sequence"/>
</dbReference>
<dbReference type="OrthoDB" id="2668679at2759"/>
<reference evidence="2" key="1">
    <citation type="submission" date="2020-11" db="EMBL/GenBank/DDBJ databases">
        <authorList>
            <consortium name="DOE Joint Genome Institute"/>
            <person name="Ahrendt S."/>
            <person name="Riley R."/>
            <person name="Andreopoulos W."/>
            <person name="Labutti K."/>
            <person name="Pangilinan J."/>
            <person name="Ruiz-Duenas F.J."/>
            <person name="Barrasa J.M."/>
            <person name="Sanchez-Garcia M."/>
            <person name="Camarero S."/>
            <person name="Miyauchi S."/>
            <person name="Serrano A."/>
            <person name="Linde D."/>
            <person name="Babiker R."/>
            <person name="Drula E."/>
            <person name="Ayuso-Fernandez I."/>
            <person name="Pacheco R."/>
            <person name="Padilla G."/>
            <person name="Ferreira P."/>
            <person name="Barriuso J."/>
            <person name="Kellner H."/>
            <person name="Castanera R."/>
            <person name="Alfaro M."/>
            <person name="Ramirez L."/>
            <person name="Pisabarro A.G."/>
            <person name="Kuo A."/>
            <person name="Tritt A."/>
            <person name="Lipzen A."/>
            <person name="He G."/>
            <person name="Yan M."/>
            <person name="Ng V."/>
            <person name="Cullen D."/>
            <person name="Martin F."/>
            <person name="Rosso M.-N."/>
            <person name="Henrissat B."/>
            <person name="Hibbett D."/>
            <person name="Martinez A.T."/>
            <person name="Grigoriev I.V."/>
        </authorList>
    </citation>
    <scope>NUCLEOTIDE SEQUENCE</scope>
    <source>
        <strain evidence="2">AH 40177</strain>
    </source>
</reference>
<organism evidence="2 3">
    <name type="scientific">Rhodocollybia butyracea</name>
    <dbReference type="NCBI Taxonomy" id="206335"/>
    <lineage>
        <taxon>Eukaryota</taxon>
        <taxon>Fungi</taxon>
        <taxon>Dikarya</taxon>
        <taxon>Basidiomycota</taxon>
        <taxon>Agaricomycotina</taxon>
        <taxon>Agaricomycetes</taxon>
        <taxon>Agaricomycetidae</taxon>
        <taxon>Agaricales</taxon>
        <taxon>Marasmiineae</taxon>
        <taxon>Omphalotaceae</taxon>
        <taxon>Rhodocollybia</taxon>
    </lineage>
</organism>
<proteinExistence type="predicted"/>
<evidence type="ECO:0000256" key="1">
    <source>
        <dbReference type="SAM" id="MobiDB-lite"/>
    </source>
</evidence>
<comment type="caution">
    <text evidence="2">The sequence shown here is derived from an EMBL/GenBank/DDBJ whole genome shotgun (WGS) entry which is preliminary data.</text>
</comment>